<evidence type="ECO:0000313" key="4">
    <source>
        <dbReference type="Proteomes" id="UP001526201"/>
    </source>
</evidence>
<keyword evidence="4" id="KW-1185">Reference proteome</keyword>
<dbReference type="Proteomes" id="UP001526201">
    <property type="component" value="Unassembled WGS sequence"/>
</dbReference>
<dbReference type="RefSeq" id="WP_264070191.1">
    <property type="nucleotide sequence ID" value="NZ_JACKTY010000038.1"/>
</dbReference>
<keyword evidence="1" id="KW-0732">Signal</keyword>
<dbReference type="InterPro" id="IPR021729">
    <property type="entry name" value="DUF3298"/>
</dbReference>
<feature type="domain" description="DUF3298" evidence="2">
    <location>
        <begin position="153"/>
        <end position="226"/>
    </location>
</feature>
<evidence type="ECO:0000256" key="1">
    <source>
        <dbReference type="SAM" id="SignalP"/>
    </source>
</evidence>
<sequence length="237" mass="25029">MKTIVSTAVAAAAVGAAAVGLAGTAAAGPLNDPAGLCNFHDNRGNCQVAASGPSVNIDMVFPANDPQEQAIVDYLTTVQKDFNDNTSLGGLDDPKPMQELDVTTTAYTSGTPKTGTQTTVLKVYQNEGGPYPQTYYKAFSYNNAAKAPITFDALFRPGSQPLDTILPIVQDEMTHQAGQPITIDPRVGLDPVNYQNFAITDDAIIFFFDKNQLHPAYGDTQVSVPRNAVAAMLSAGL</sequence>
<dbReference type="NCBIfam" id="NF043047">
    <property type="entry name" value="EstaseRv3036c"/>
    <property type="match status" value="1"/>
</dbReference>
<dbReference type="Gene3D" id="3.30.565.40">
    <property type="entry name" value="Fervidobacterium nodosum Rt17-B1 like"/>
    <property type="match status" value="1"/>
</dbReference>
<dbReference type="InterPro" id="IPR053421">
    <property type="entry name" value="Esterase_Immunogenic_RsiV"/>
</dbReference>
<dbReference type="Pfam" id="PF11738">
    <property type="entry name" value="DUF3298"/>
    <property type="match status" value="1"/>
</dbReference>
<dbReference type="InterPro" id="IPR037126">
    <property type="entry name" value="PdaC/RsiV-like_sf"/>
</dbReference>
<gene>
    <name evidence="3" type="ORF">H7J73_23565</name>
</gene>
<evidence type="ECO:0000313" key="3">
    <source>
        <dbReference type="EMBL" id="MCV7228998.1"/>
    </source>
</evidence>
<reference evidence="3 4" key="1">
    <citation type="journal article" date="2022" name="BMC Genomics">
        <title>Comparative genome analysis of mycobacteria focusing on tRNA and non-coding RNA.</title>
        <authorList>
            <person name="Behra P.R.K."/>
            <person name="Pettersson B.M.F."/>
            <person name="Ramesh M."/>
            <person name="Das S."/>
            <person name="Dasgupta S."/>
            <person name="Kirsebom L.A."/>
        </authorList>
    </citation>
    <scope>NUCLEOTIDE SEQUENCE [LARGE SCALE GENOMIC DNA]</scope>
    <source>
        <strain evidence="3 4">DSM 44078</strain>
    </source>
</reference>
<feature type="chain" id="PRO_5046940234" evidence="1">
    <location>
        <begin position="28"/>
        <end position="237"/>
    </location>
</feature>
<name>A0ABT3CHQ7_9MYCO</name>
<evidence type="ECO:0000259" key="2">
    <source>
        <dbReference type="Pfam" id="PF11738"/>
    </source>
</evidence>
<accession>A0ABT3CHQ7</accession>
<feature type="signal peptide" evidence="1">
    <location>
        <begin position="1"/>
        <end position="27"/>
    </location>
</feature>
<dbReference type="Gene3D" id="3.90.640.20">
    <property type="entry name" value="Heat-shock cognate protein, ATPase"/>
    <property type="match status" value="1"/>
</dbReference>
<comment type="caution">
    <text evidence="3">The sequence shown here is derived from an EMBL/GenBank/DDBJ whole genome shotgun (WGS) entry which is preliminary data.</text>
</comment>
<protein>
    <submittedName>
        <fullName evidence="3">DUF3298 domain-containing protein</fullName>
    </submittedName>
</protein>
<proteinExistence type="predicted"/>
<dbReference type="EMBL" id="JACKTY010000038">
    <property type="protein sequence ID" value="MCV7228998.1"/>
    <property type="molecule type" value="Genomic_DNA"/>
</dbReference>
<organism evidence="3 4">
    <name type="scientific">Mycolicibacterium komossense</name>
    <dbReference type="NCBI Taxonomy" id="1779"/>
    <lineage>
        <taxon>Bacteria</taxon>
        <taxon>Bacillati</taxon>
        <taxon>Actinomycetota</taxon>
        <taxon>Actinomycetes</taxon>
        <taxon>Mycobacteriales</taxon>
        <taxon>Mycobacteriaceae</taxon>
        <taxon>Mycolicibacterium</taxon>
    </lineage>
</organism>